<dbReference type="InterPro" id="IPR047749">
    <property type="entry name" value="STY4528-like"/>
</dbReference>
<dbReference type="Pfam" id="PF13730">
    <property type="entry name" value="HTH_36"/>
    <property type="match status" value="1"/>
</dbReference>
<name>A0A7Z0VM01_9GAMM</name>
<dbReference type="EMBL" id="MARB01000009">
    <property type="protein sequence ID" value="ODJ87815.1"/>
    <property type="molecule type" value="Genomic_DNA"/>
</dbReference>
<protein>
    <recommendedName>
        <fullName evidence="4">Helix-turn-helix domain-containing protein</fullName>
    </recommendedName>
</protein>
<feature type="region of interest" description="Disordered" evidence="1">
    <location>
        <begin position="248"/>
        <end position="295"/>
    </location>
</feature>
<gene>
    <name evidence="2" type="ORF">CODIS_19230</name>
</gene>
<organism evidence="2 3">
    <name type="scientific">Candidatus Thiodiazotropha endolucinida</name>
    <dbReference type="NCBI Taxonomy" id="1655433"/>
    <lineage>
        <taxon>Bacteria</taxon>
        <taxon>Pseudomonadati</taxon>
        <taxon>Pseudomonadota</taxon>
        <taxon>Gammaproteobacteria</taxon>
        <taxon>Chromatiales</taxon>
        <taxon>Sedimenticolaceae</taxon>
        <taxon>Candidatus Thiodiazotropha</taxon>
    </lineage>
</organism>
<feature type="region of interest" description="Disordered" evidence="1">
    <location>
        <begin position="373"/>
        <end position="400"/>
    </location>
</feature>
<dbReference type="AlphaFoldDB" id="A0A7Z0VM01"/>
<reference evidence="2 3" key="1">
    <citation type="submission" date="2016-06" db="EMBL/GenBank/DDBJ databases">
        <title>Genome sequence of endosymbiont of Candidatus Endolucinida thiodiazotropha.</title>
        <authorList>
            <person name="Poehlein A."/>
            <person name="Koenig S."/>
            <person name="Heiden S.E."/>
            <person name="Thuermer A."/>
            <person name="Voget S."/>
            <person name="Daniel R."/>
            <person name="Markert S."/>
            <person name="Gros O."/>
            <person name="Schweder T."/>
        </authorList>
    </citation>
    <scope>NUCLEOTIDE SEQUENCE [LARGE SCALE GENOMIC DNA]</scope>
    <source>
        <strain evidence="2 3">COS</strain>
    </source>
</reference>
<evidence type="ECO:0000313" key="2">
    <source>
        <dbReference type="EMBL" id="ODJ87815.1"/>
    </source>
</evidence>
<evidence type="ECO:0008006" key="4">
    <source>
        <dbReference type="Google" id="ProtNLM"/>
    </source>
</evidence>
<feature type="region of interest" description="Disordered" evidence="1">
    <location>
        <begin position="408"/>
        <end position="427"/>
    </location>
</feature>
<keyword evidence="3" id="KW-1185">Reference proteome</keyword>
<evidence type="ECO:0000256" key="1">
    <source>
        <dbReference type="SAM" id="MobiDB-lite"/>
    </source>
</evidence>
<dbReference type="OrthoDB" id="8556561at2"/>
<feature type="compositionally biased region" description="Low complexity" evidence="1">
    <location>
        <begin position="255"/>
        <end position="274"/>
    </location>
</feature>
<feature type="compositionally biased region" description="Basic and acidic residues" evidence="1">
    <location>
        <begin position="276"/>
        <end position="288"/>
    </location>
</feature>
<accession>A0A7Z0VM01</accession>
<sequence>MMDEQTGAIRPETLALDKLIKATIARVEASRDVGAADTVLFLGNRHQSFPTAVIRDPVLEPVDKLVWMVIMLAVRETGANAAFPSYETISHLANVSSRSTIARAIAILRASRWLTLCGRLRKASGRFRGNVYALHDEPLPLADVIHLDGDYMAFLNKAVSHGHARVRTVAKGVLASIDEDVRGGQNVCVLEHPIERRLQSAVGTGNEGPRRFFSFTRDAIQQIRQDSMGNRQARDHHDQNSNLVKTRVQKSNAHKSNSGCSSSNNKKTTTTTSGEDASKFMHAGEHGEPLVYPRRLGENQRDIANRYLSKLAPADRQPILDELEGRFQAEQKGMKPVYDEISFLFRLCELMKSGEFVPNLGIKVRDARHAREIQRQQAARQDTATEPKETEEQRQNRMALAKVRMDEMRKALGMPVNKDQVSEAKES</sequence>
<comment type="caution">
    <text evidence="2">The sequence shown here is derived from an EMBL/GenBank/DDBJ whole genome shotgun (WGS) entry which is preliminary data.</text>
</comment>
<evidence type="ECO:0000313" key="3">
    <source>
        <dbReference type="Proteomes" id="UP000094769"/>
    </source>
</evidence>
<proteinExistence type="predicted"/>
<dbReference type="Proteomes" id="UP000094769">
    <property type="component" value="Unassembled WGS sequence"/>
</dbReference>
<dbReference type="NCBIfam" id="NF040582">
    <property type="entry name" value="STY4528_fam"/>
    <property type="match status" value="1"/>
</dbReference>
<feature type="compositionally biased region" description="Basic and acidic residues" evidence="1">
    <location>
        <begin position="383"/>
        <end position="395"/>
    </location>
</feature>